<dbReference type="InterPro" id="IPR036291">
    <property type="entry name" value="NAD(P)-bd_dom_sf"/>
</dbReference>
<evidence type="ECO:0000256" key="6">
    <source>
        <dbReference type="PIRSR" id="PIRSR000193-1"/>
    </source>
</evidence>
<evidence type="ECO:0000259" key="7">
    <source>
        <dbReference type="Pfam" id="PF03807"/>
    </source>
</evidence>
<protein>
    <recommendedName>
        <fullName evidence="4 5">Pyrroline-5-carboxylate reductase</fullName>
        <shortName evidence="4">P5C reductase</shortName>
        <shortName evidence="4">P5CR</shortName>
        <ecNumber evidence="4 5">1.5.1.2</ecNumber>
    </recommendedName>
    <alternativeName>
        <fullName evidence="4">PCA reductase</fullName>
    </alternativeName>
</protein>
<name>A0A1G9EX96_9BACT</name>
<comment type="similarity">
    <text evidence="1 4">Belongs to the pyrroline-5-carboxylate reductase family.</text>
</comment>
<evidence type="ECO:0000313" key="9">
    <source>
        <dbReference type="EMBL" id="SDK80806.1"/>
    </source>
</evidence>
<organism evidence="9 10">
    <name type="scientific">Maridesulfovibrio ferrireducens</name>
    <dbReference type="NCBI Taxonomy" id="246191"/>
    <lineage>
        <taxon>Bacteria</taxon>
        <taxon>Pseudomonadati</taxon>
        <taxon>Thermodesulfobacteriota</taxon>
        <taxon>Desulfovibrionia</taxon>
        <taxon>Desulfovibrionales</taxon>
        <taxon>Desulfovibrionaceae</taxon>
        <taxon>Maridesulfovibrio</taxon>
    </lineage>
</organism>
<dbReference type="HAMAP" id="MF_01925">
    <property type="entry name" value="P5C_reductase"/>
    <property type="match status" value="1"/>
</dbReference>
<keyword evidence="2 4" id="KW-0521">NADP</keyword>
<dbReference type="OrthoDB" id="9805754at2"/>
<dbReference type="GO" id="GO:0005737">
    <property type="term" value="C:cytoplasm"/>
    <property type="evidence" value="ECO:0007669"/>
    <property type="project" value="UniProtKB-SubCell"/>
</dbReference>
<dbReference type="InterPro" id="IPR000304">
    <property type="entry name" value="Pyrroline-COOH_reductase"/>
</dbReference>
<dbReference type="InterPro" id="IPR008927">
    <property type="entry name" value="6-PGluconate_DH-like_C_sf"/>
</dbReference>
<keyword evidence="4" id="KW-0963">Cytoplasm</keyword>
<dbReference type="Proteomes" id="UP000199053">
    <property type="component" value="Unassembled WGS sequence"/>
</dbReference>
<dbReference type="SUPFAM" id="SSF48179">
    <property type="entry name" value="6-phosphogluconate dehydrogenase C-terminal domain-like"/>
    <property type="match status" value="1"/>
</dbReference>
<feature type="binding site" evidence="6">
    <location>
        <begin position="65"/>
        <end position="68"/>
    </location>
    <ligand>
        <name>NADP(+)</name>
        <dbReference type="ChEBI" id="CHEBI:58349"/>
    </ligand>
</feature>
<dbReference type="SUPFAM" id="SSF51735">
    <property type="entry name" value="NAD(P)-binding Rossmann-fold domains"/>
    <property type="match status" value="1"/>
</dbReference>
<dbReference type="GO" id="GO:0055129">
    <property type="term" value="P:L-proline biosynthetic process"/>
    <property type="evidence" value="ECO:0007669"/>
    <property type="project" value="UniProtKB-UniRule"/>
</dbReference>
<keyword evidence="3 4" id="KW-0560">Oxidoreductase</keyword>
<dbReference type="AlphaFoldDB" id="A0A1G9EX96"/>
<dbReference type="EMBL" id="FNGA01000002">
    <property type="protein sequence ID" value="SDK80806.1"/>
    <property type="molecule type" value="Genomic_DNA"/>
</dbReference>
<dbReference type="Gene3D" id="1.10.3730.10">
    <property type="entry name" value="ProC C-terminal domain-like"/>
    <property type="match status" value="1"/>
</dbReference>
<dbReference type="Pfam" id="PF03807">
    <property type="entry name" value="F420_oxidored"/>
    <property type="match status" value="1"/>
</dbReference>
<reference evidence="10" key="1">
    <citation type="submission" date="2016-10" db="EMBL/GenBank/DDBJ databases">
        <authorList>
            <person name="Varghese N."/>
            <person name="Submissions S."/>
        </authorList>
    </citation>
    <scope>NUCLEOTIDE SEQUENCE [LARGE SCALE GENOMIC DNA]</scope>
    <source>
        <strain evidence="10">DSM 16995</strain>
    </source>
</reference>
<evidence type="ECO:0000256" key="4">
    <source>
        <dbReference type="HAMAP-Rule" id="MF_01925"/>
    </source>
</evidence>
<gene>
    <name evidence="4" type="primary">proC</name>
    <name evidence="9" type="ORF">SAMN05660337_1303</name>
</gene>
<feature type="domain" description="Pyrroline-5-carboxylate reductase catalytic N-terminal" evidence="7">
    <location>
        <begin position="2"/>
        <end position="94"/>
    </location>
</feature>
<dbReference type="GO" id="GO:0004735">
    <property type="term" value="F:pyrroline-5-carboxylate reductase activity"/>
    <property type="evidence" value="ECO:0007669"/>
    <property type="project" value="UniProtKB-UniRule"/>
</dbReference>
<evidence type="ECO:0000256" key="3">
    <source>
        <dbReference type="ARBA" id="ARBA00023002"/>
    </source>
</evidence>
<evidence type="ECO:0000313" key="10">
    <source>
        <dbReference type="Proteomes" id="UP000199053"/>
    </source>
</evidence>
<comment type="catalytic activity">
    <reaction evidence="4">
        <text>L-proline + NADP(+) = (S)-1-pyrroline-5-carboxylate + NADPH + 2 H(+)</text>
        <dbReference type="Rhea" id="RHEA:14109"/>
        <dbReference type="ChEBI" id="CHEBI:15378"/>
        <dbReference type="ChEBI" id="CHEBI:17388"/>
        <dbReference type="ChEBI" id="CHEBI:57783"/>
        <dbReference type="ChEBI" id="CHEBI:58349"/>
        <dbReference type="ChEBI" id="CHEBI:60039"/>
        <dbReference type="EC" id="1.5.1.2"/>
    </reaction>
</comment>
<keyword evidence="4" id="KW-0641">Proline biosynthesis</keyword>
<proteinExistence type="inferred from homology"/>
<accession>A0A1G9EX96</accession>
<feature type="binding site" evidence="6">
    <location>
        <begin position="6"/>
        <end position="11"/>
    </location>
    <ligand>
        <name>NADP(+)</name>
        <dbReference type="ChEBI" id="CHEBI:58349"/>
    </ligand>
</feature>
<dbReference type="PANTHER" id="PTHR11645">
    <property type="entry name" value="PYRROLINE-5-CARBOXYLATE REDUCTASE"/>
    <property type="match status" value="1"/>
</dbReference>
<dbReference type="InterPro" id="IPR028939">
    <property type="entry name" value="P5C_Rdtase_cat_N"/>
</dbReference>
<comment type="subcellular location">
    <subcellularLocation>
        <location evidence="4">Cytoplasm</location>
    </subcellularLocation>
</comment>
<keyword evidence="10" id="KW-1185">Reference proteome</keyword>
<sequence length="263" mass="28883">MKIGFIGTGNMGGPIIRTLSEVDDITIYGLNQTRSKLEKLAQETDLIPCENVQELTEKADFIVLAVKPQQADGIWPEMIPALTKDKCLISIAAGLTLKSLKNSTQNICPVVRAMPNTPVLIKEGVTAICLDDETISEQQKKFIQDVFQNLGDVHILPESQFDVFTALIGSGPAYIFYLIETMIESGVELGLHRDVSSRMVKKLFRGASLMAEQSKEHVSMIKEMSIAPAGTTIAALAHFDRTAIRGNIMDAIRMAYNRSIELG</sequence>
<dbReference type="FunFam" id="1.10.3730.10:FF:000001">
    <property type="entry name" value="Pyrroline-5-carboxylate reductase"/>
    <property type="match status" value="1"/>
</dbReference>
<dbReference type="PIRSF" id="PIRSF000193">
    <property type="entry name" value="Pyrrol-5-carb_rd"/>
    <property type="match status" value="1"/>
</dbReference>
<comment type="pathway">
    <text evidence="4">Amino-acid biosynthesis; L-proline biosynthesis; L-proline from L-glutamate 5-semialdehyde: step 1/1.</text>
</comment>
<dbReference type="Gene3D" id="3.40.50.720">
    <property type="entry name" value="NAD(P)-binding Rossmann-like Domain"/>
    <property type="match status" value="1"/>
</dbReference>
<evidence type="ECO:0000259" key="8">
    <source>
        <dbReference type="Pfam" id="PF14748"/>
    </source>
</evidence>
<evidence type="ECO:0000256" key="2">
    <source>
        <dbReference type="ARBA" id="ARBA00022857"/>
    </source>
</evidence>
<evidence type="ECO:0000256" key="5">
    <source>
        <dbReference type="NCBIfam" id="TIGR00112"/>
    </source>
</evidence>
<keyword evidence="4" id="KW-0028">Amino-acid biosynthesis</keyword>
<dbReference type="InterPro" id="IPR029036">
    <property type="entry name" value="P5CR_dimer"/>
</dbReference>
<comment type="function">
    <text evidence="4">Catalyzes the reduction of 1-pyrroline-5-carboxylate (PCA) to L-proline.</text>
</comment>
<dbReference type="UniPathway" id="UPA00098">
    <property type="reaction ID" value="UER00361"/>
</dbReference>
<feature type="domain" description="Pyrroline-5-carboxylate reductase dimerisation" evidence="8">
    <location>
        <begin position="158"/>
        <end position="262"/>
    </location>
</feature>
<comment type="catalytic activity">
    <reaction evidence="4">
        <text>L-proline + NAD(+) = (S)-1-pyrroline-5-carboxylate + NADH + 2 H(+)</text>
        <dbReference type="Rhea" id="RHEA:14105"/>
        <dbReference type="ChEBI" id="CHEBI:15378"/>
        <dbReference type="ChEBI" id="CHEBI:17388"/>
        <dbReference type="ChEBI" id="CHEBI:57540"/>
        <dbReference type="ChEBI" id="CHEBI:57945"/>
        <dbReference type="ChEBI" id="CHEBI:60039"/>
        <dbReference type="EC" id="1.5.1.2"/>
    </reaction>
</comment>
<dbReference type="EC" id="1.5.1.2" evidence="4 5"/>
<dbReference type="PANTHER" id="PTHR11645:SF0">
    <property type="entry name" value="PYRROLINE-5-CARBOXYLATE REDUCTASE 3"/>
    <property type="match status" value="1"/>
</dbReference>
<dbReference type="STRING" id="246191.SAMN05660337_1303"/>
<evidence type="ECO:0000256" key="1">
    <source>
        <dbReference type="ARBA" id="ARBA00005525"/>
    </source>
</evidence>
<dbReference type="Pfam" id="PF14748">
    <property type="entry name" value="P5CR_dimer"/>
    <property type="match status" value="1"/>
</dbReference>
<dbReference type="NCBIfam" id="TIGR00112">
    <property type="entry name" value="proC"/>
    <property type="match status" value="1"/>
</dbReference>